<keyword evidence="1" id="KW-0479">Metal-binding</keyword>
<dbReference type="FunFam" id="3.40.720.10:FF:000062">
    <property type="entry name" value="Probable sulfatase"/>
    <property type="match status" value="1"/>
</dbReference>
<evidence type="ECO:0000259" key="4">
    <source>
        <dbReference type="Pfam" id="PF00884"/>
    </source>
</evidence>
<evidence type="ECO:0000256" key="1">
    <source>
        <dbReference type="ARBA" id="ARBA00022723"/>
    </source>
</evidence>
<evidence type="ECO:0000313" key="5">
    <source>
        <dbReference type="EMBL" id="NML17375.1"/>
    </source>
</evidence>
<gene>
    <name evidence="5" type="ORF">HHL10_20585</name>
</gene>
<dbReference type="GO" id="GO:0008484">
    <property type="term" value="F:sulfuric ester hydrolase activity"/>
    <property type="evidence" value="ECO:0007669"/>
    <property type="project" value="TreeGrafter"/>
</dbReference>
<dbReference type="EMBL" id="JABBFW010000017">
    <property type="protein sequence ID" value="NML17375.1"/>
    <property type="molecule type" value="Genomic_DNA"/>
</dbReference>
<keyword evidence="2" id="KW-0378">Hydrolase</keyword>
<dbReference type="Proteomes" id="UP000574067">
    <property type="component" value="Unassembled WGS sequence"/>
</dbReference>
<comment type="caution">
    <text evidence="5">The sequence shown here is derived from an EMBL/GenBank/DDBJ whole genome shotgun (WGS) entry which is preliminary data.</text>
</comment>
<dbReference type="PANTHER" id="PTHR45953">
    <property type="entry name" value="IDURONATE 2-SULFATASE"/>
    <property type="match status" value="1"/>
</dbReference>
<dbReference type="InterPro" id="IPR017850">
    <property type="entry name" value="Alkaline_phosphatase_core_sf"/>
</dbReference>
<dbReference type="InterPro" id="IPR000917">
    <property type="entry name" value="Sulfatase_N"/>
</dbReference>
<dbReference type="RefSeq" id="WP_169162276.1">
    <property type="nucleotide sequence ID" value="NZ_JABBFW010000017.1"/>
</dbReference>
<feature type="region of interest" description="Disordered" evidence="3">
    <location>
        <begin position="261"/>
        <end position="282"/>
    </location>
</feature>
<evidence type="ECO:0000256" key="3">
    <source>
        <dbReference type="SAM" id="MobiDB-lite"/>
    </source>
</evidence>
<proteinExistence type="predicted"/>
<dbReference type="GO" id="GO:0005737">
    <property type="term" value="C:cytoplasm"/>
    <property type="evidence" value="ECO:0007669"/>
    <property type="project" value="TreeGrafter"/>
</dbReference>
<dbReference type="CDD" id="cd16028">
    <property type="entry name" value="PMH"/>
    <property type="match status" value="1"/>
</dbReference>
<sequence length="529" mass="60130">MSTTPRPLRNVLFIMADQLRWDYLSCYGHPTLKTPHIDALARRGVRFANAFVQGPVCGASRMSTYTGRYVSTHGSAWNFVPLSVGQKTLGDHVRPHGVRCAVVGKTHVEPDVEGARRLGIDTTQGAGLLAMEGGFEPYERDDGILPAGFKVEGNRYCDYLRAHGYPGDNPWHDWANSGEDDKGHVLSGWEMRWADRPARVAEEHSETPYMTRRAMQFIEEQGDRPWVLHLSYIKPHWPYVAPAPYHAMYSPADVVPARRSQAERDDPHPVVRGYMDTDPSRSFSQPEVRERVIPTYMGLIKQLDDQLGLLFEFLRAKGIDQETLIVFTSDHGDYLGDHWLGEKELFHDAVVKVPLIVVDPRPEADAVRGRVVHELVESIDLIPTFLDALDLPQPTEWLEGASLQPLLHGQGAGPWRDAVFSENSYAFRDPVRLPLGRPVDGCLMTMVRTHRWKYVHYEGVAPQLFDLQADPDEFTDLGQDPAHAQVREQMAGRLFDWLRQRKRFPSITYDDIEQWNRREVQAGIQIGAW</sequence>
<dbReference type="PANTHER" id="PTHR45953:SF1">
    <property type="entry name" value="IDURONATE 2-SULFATASE"/>
    <property type="match status" value="1"/>
</dbReference>
<protein>
    <submittedName>
        <fullName evidence="5">Alkaline phosphatase family protein</fullName>
    </submittedName>
</protein>
<name>A0A848FEW3_9BURK</name>
<organism evidence="5 6">
    <name type="scientific">Azohydromonas caseinilytica</name>
    <dbReference type="NCBI Taxonomy" id="2728836"/>
    <lineage>
        <taxon>Bacteria</taxon>
        <taxon>Pseudomonadati</taxon>
        <taxon>Pseudomonadota</taxon>
        <taxon>Betaproteobacteria</taxon>
        <taxon>Burkholderiales</taxon>
        <taxon>Sphaerotilaceae</taxon>
        <taxon>Azohydromonas</taxon>
    </lineage>
</organism>
<feature type="domain" description="Sulfatase N-terminal" evidence="4">
    <location>
        <begin position="9"/>
        <end position="390"/>
    </location>
</feature>
<dbReference type="SUPFAM" id="SSF53649">
    <property type="entry name" value="Alkaline phosphatase-like"/>
    <property type="match status" value="1"/>
</dbReference>
<accession>A0A848FEW3</accession>
<dbReference type="Gene3D" id="3.40.720.10">
    <property type="entry name" value="Alkaline Phosphatase, subunit A"/>
    <property type="match status" value="1"/>
</dbReference>
<keyword evidence="6" id="KW-1185">Reference proteome</keyword>
<dbReference type="Pfam" id="PF00884">
    <property type="entry name" value="Sulfatase"/>
    <property type="match status" value="1"/>
</dbReference>
<dbReference type="AlphaFoldDB" id="A0A848FEW3"/>
<evidence type="ECO:0000313" key="6">
    <source>
        <dbReference type="Proteomes" id="UP000574067"/>
    </source>
</evidence>
<dbReference type="GO" id="GO:0046872">
    <property type="term" value="F:metal ion binding"/>
    <property type="evidence" value="ECO:0007669"/>
    <property type="project" value="UniProtKB-KW"/>
</dbReference>
<evidence type="ECO:0000256" key="2">
    <source>
        <dbReference type="ARBA" id="ARBA00022801"/>
    </source>
</evidence>
<reference evidence="5 6" key="1">
    <citation type="submission" date="2020-04" db="EMBL/GenBank/DDBJ databases">
        <title>Azohydromonas sp. isolated from soil.</title>
        <authorList>
            <person name="Dahal R.H."/>
        </authorList>
    </citation>
    <scope>NUCLEOTIDE SEQUENCE [LARGE SCALE GENOMIC DNA]</scope>
    <source>
        <strain evidence="5 6">G-1-1-14</strain>
    </source>
</reference>